<keyword evidence="6" id="KW-0282">Flagellum</keyword>
<proteinExistence type="inferred from homology"/>
<dbReference type="AlphaFoldDB" id="R7RPN2"/>
<feature type="domain" description="Flagellar basal body rod protein N-terminal" evidence="3">
    <location>
        <begin position="5"/>
        <end position="35"/>
    </location>
</feature>
<organism evidence="6 7">
    <name type="scientific">Thermobrachium celere DSM 8682</name>
    <dbReference type="NCBI Taxonomy" id="941824"/>
    <lineage>
        <taxon>Bacteria</taxon>
        <taxon>Bacillati</taxon>
        <taxon>Bacillota</taxon>
        <taxon>Clostridia</taxon>
        <taxon>Eubacteriales</taxon>
        <taxon>Clostridiaceae</taxon>
        <taxon>Thermobrachium</taxon>
    </lineage>
</organism>
<dbReference type="InterPro" id="IPR020013">
    <property type="entry name" value="Flagellar_FlgE/F/G"/>
</dbReference>
<gene>
    <name evidence="6" type="ORF">TCEL_01913</name>
</gene>
<evidence type="ECO:0000259" key="5">
    <source>
        <dbReference type="Pfam" id="PF22692"/>
    </source>
</evidence>
<evidence type="ECO:0000256" key="2">
    <source>
        <dbReference type="RuleBase" id="RU362116"/>
    </source>
</evidence>
<dbReference type="InterPro" id="IPR001444">
    <property type="entry name" value="Flag_bb_rod_N"/>
</dbReference>
<comment type="caution">
    <text evidence="6">The sequence shown here is derived from an EMBL/GenBank/DDBJ whole genome shotgun (WGS) entry which is preliminary data.</text>
</comment>
<evidence type="ECO:0000256" key="1">
    <source>
        <dbReference type="ARBA" id="ARBA00009677"/>
    </source>
</evidence>
<keyword evidence="7" id="KW-1185">Reference proteome</keyword>
<name>R7RPN2_9CLOT</name>
<evidence type="ECO:0000259" key="4">
    <source>
        <dbReference type="Pfam" id="PF06429"/>
    </source>
</evidence>
<keyword evidence="6" id="KW-0966">Cell projection</keyword>
<sequence>MIRGLYIASSGMISRQIQQENLTNNIANINTAGYKKDKISFKSFNEVLIQNYDKKVGTKNFKQILGTMPLGIGIDETKTDFTQGLLEETNRNLDFAIDGNAFFAVSDGEKEYYTRNGRFKIDKDGYLSTTDDKKIIGIDKNGNKSFIKIDKGIFEFNNNKIITSDNEYKFYLVTGDMKKLNENNYICDNVNIDNRSNIYQGKIEKSNIDTIELITELITVVRNFESNQKVIQSIDETLGKTVNEIGSVNR</sequence>
<evidence type="ECO:0000313" key="7">
    <source>
        <dbReference type="Proteomes" id="UP000014923"/>
    </source>
</evidence>
<keyword evidence="6" id="KW-0969">Cilium</keyword>
<accession>R7RPN2</accession>
<dbReference type="PANTHER" id="PTHR30435">
    <property type="entry name" value="FLAGELLAR PROTEIN"/>
    <property type="match status" value="1"/>
</dbReference>
<evidence type="ECO:0000259" key="3">
    <source>
        <dbReference type="Pfam" id="PF00460"/>
    </source>
</evidence>
<dbReference type="EMBL" id="CAVN010000093">
    <property type="protein sequence ID" value="CDF57999.1"/>
    <property type="molecule type" value="Genomic_DNA"/>
</dbReference>
<dbReference type="PANTHER" id="PTHR30435:SF19">
    <property type="entry name" value="FLAGELLAR BASAL-BODY ROD PROTEIN FLGG"/>
    <property type="match status" value="1"/>
</dbReference>
<dbReference type="Pfam" id="PF22692">
    <property type="entry name" value="LlgE_F_G_D1"/>
    <property type="match status" value="1"/>
</dbReference>
<dbReference type="HOGENOM" id="CLU_013687_0_0_9"/>
<dbReference type="GO" id="GO:0071978">
    <property type="term" value="P:bacterial-type flagellum-dependent swarming motility"/>
    <property type="evidence" value="ECO:0007669"/>
    <property type="project" value="TreeGrafter"/>
</dbReference>
<comment type="similarity">
    <text evidence="1 2">Belongs to the flagella basal body rod proteins family.</text>
</comment>
<dbReference type="InterPro" id="IPR037925">
    <property type="entry name" value="FlgE/F/G-like"/>
</dbReference>
<dbReference type="Pfam" id="PF06429">
    <property type="entry name" value="Flg_bbr_C"/>
    <property type="match status" value="1"/>
</dbReference>
<dbReference type="NCBIfam" id="TIGR03506">
    <property type="entry name" value="FlgEFG_subfam"/>
    <property type="match status" value="1"/>
</dbReference>
<protein>
    <submittedName>
        <fullName evidence="6">Flagellar basal-body rod protein FlgF</fullName>
    </submittedName>
</protein>
<dbReference type="Pfam" id="PF00460">
    <property type="entry name" value="Flg_bb_rod"/>
    <property type="match status" value="1"/>
</dbReference>
<evidence type="ECO:0000313" key="6">
    <source>
        <dbReference type="EMBL" id="CDF57999.1"/>
    </source>
</evidence>
<feature type="domain" description="Flagellar hook protein FlgE/F/G-like D1" evidence="5">
    <location>
        <begin position="96"/>
        <end position="151"/>
    </location>
</feature>
<dbReference type="SUPFAM" id="SSF117143">
    <property type="entry name" value="Flagellar hook protein flgE"/>
    <property type="match status" value="1"/>
</dbReference>
<dbReference type="InterPro" id="IPR010930">
    <property type="entry name" value="Flg_bb/hook_C_dom"/>
</dbReference>
<comment type="subcellular location">
    <subcellularLocation>
        <location evidence="2">Bacterial flagellum basal body</location>
    </subcellularLocation>
</comment>
<dbReference type="Proteomes" id="UP000014923">
    <property type="component" value="Unassembled WGS sequence"/>
</dbReference>
<dbReference type="InterPro" id="IPR053967">
    <property type="entry name" value="LlgE_F_G-like_D1"/>
</dbReference>
<feature type="domain" description="Flagellar basal-body/hook protein C-terminal" evidence="4">
    <location>
        <begin position="200"/>
        <end position="243"/>
    </location>
</feature>
<dbReference type="eggNOG" id="COG4786">
    <property type="taxonomic scope" value="Bacteria"/>
</dbReference>
<reference evidence="6" key="1">
    <citation type="submission" date="2013-03" db="EMBL/GenBank/DDBJ databases">
        <title>Draft genome sequence of the hydrogen-ethanol-producing anaerobic alkalithermophilic Caloramator celere.</title>
        <authorList>
            <person name="Ciranna A."/>
            <person name="Larjo A."/>
            <person name="Kivisto A."/>
            <person name="Santala V."/>
            <person name="Roos C."/>
            <person name="Karp M."/>
        </authorList>
    </citation>
    <scope>NUCLEOTIDE SEQUENCE [LARGE SCALE GENOMIC DNA]</scope>
    <source>
        <strain evidence="6">DSM 8682</strain>
    </source>
</reference>
<dbReference type="RefSeq" id="WP_018661675.1">
    <property type="nucleotide sequence ID" value="NZ_HF952018.1"/>
</dbReference>
<dbReference type="OrthoDB" id="9800375at2"/>
<keyword evidence="2" id="KW-0975">Bacterial flagellum</keyword>
<dbReference type="GO" id="GO:0009425">
    <property type="term" value="C:bacterial-type flagellum basal body"/>
    <property type="evidence" value="ECO:0007669"/>
    <property type="project" value="UniProtKB-SubCell"/>
</dbReference>